<reference evidence="3 4" key="1">
    <citation type="journal article" date="2018" name="BMC Genomics">
        <title>The genome of Naegleria lovaniensis, the basis for a comparative approach to unravel pathogenicity factors of the human pathogenic amoeba N. fowleri.</title>
        <authorList>
            <person name="Liechti N."/>
            <person name="Schurch N."/>
            <person name="Bruggmann R."/>
            <person name="Wittwer M."/>
        </authorList>
    </citation>
    <scope>NUCLEOTIDE SEQUENCE [LARGE SCALE GENOMIC DNA]</scope>
    <source>
        <strain evidence="3 4">ATCC 30569</strain>
    </source>
</reference>
<feature type="compositionally biased region" description="Gly residues" evidence="1">
    <location>
        <begin position="712"/>
        <end position="726"/>
    </location>
</feature>
<comment type="caution">
    <text evidence="3">The sequence shown here is derived from an EMBL/GenBank/DDBJ whole genome shotgun (WGS) entry which is preliminary data.</text>
</comment>
<dbReference type="SUPFAM" id="SSF52540">
    <property type="entry name" value="P-loop containing nucleoside triphosphate hydrolases"/>
    <property type="match status" value="1"/>
</dbReference>
<proteinExistence type="predicted"/>
<feature type="region of interest" description="Disordered" evidence="1">
    <location>
        <begin position="455"/>
        <end position="482"/>
    </location>
</feature>
<dbReference type="Pfam" id="PF02263">
    <property type="entry name" value="GBP"/>
    <property type="match status" value="1"/>
</dbReference>
<feature type="compositionally biased region" description="Low complexity" evidence="1">
    <location>
        <begin position="649"/>
        <end position="670"/>
    </location>
</feature>
<sequence length="726" mass="84597">MLSSPSPAATSTTNNYHSLFSQKGLPISSSPFLLFHYNFKSRKWEMNEQAKSILSLYSNGSTQLYVISLVDAFRLGKSDLMNQLLLHKSTEKQERFEFGMSILSRSKGVWAWGERSCQDERQILLVLDTEGYLDAVDREEEDDNDQEDDFTLKYDKKLFCLMTLLASSLIVNFSNQISSDHDLRQISFTANFSEILLTEKRKEPWLLKQRFSKKNRTGTHQDDLKEDYEDEIVRYTPHLMWLISDMTLPSNVSEEDYLNNVLAENTKSKKNREKEMNKIKSSIKKFFKNKMELLTVPPPFDDLESMKHNNTSEVNSHVGDKMEFVVNKIRSNVAPKKILSPVQNTELFLSPILFYYYCSKLLDELNENGDNIDLSNAFDHVMKQQVEVFLVNSEKHYDQRMNELCEKKFPMEEFELLNKHVKVFTEINRLMREQIPSCKQQEVLLRMFTKLGYVSSSSQPSQDESKKDDSSPPKNSMNYDSPYLKNSKLETLLIRNKESSHELCNKIFEQCLSQLRREITTCESMEIFMEHSKQVQHQLIHSCIGPSRLKFLQIFSKHVIELREFMDQQLKMKDMERHIHELRELTTKLEQEKASQYEAFQHEKQLLLESMNQLQQQQLLLKDQLEKERLEHSQELQKLRNELNSKNQSTALSSSSILISTPSASTTSTTRIQNNYCRDYESDEDDCYNSSSRRSSSSSSRSGKKFYKGGQFLPGGGRAPKGGIWM</sequence>
<accession>A0AA88GJP3</accession>
<evidence type="ECO:0000259" key="2">
    <source>
        <dbReference type="Pfam" id="PF02263"/>
    </source>
</evidence>
<dbReference type="InterPro" id="IPR027417">
    <property type="entry name" value="P-loop_NTPase"/>
</dbReference>
<organism evidence="3 4">
    <name type="scientific">Naegleria lovaniensis</name>
    <name type="common">Amoeba</name>
    <dbReference type="NCBI Taxonomy" id="51637"/>
    <lineage>
        <taxon>Eukaryota</taxon>
        <taxon>Discoba</taxon>
        <taxon>Heterolobosea</taxon>
        <taxon>Tetramitia</taxon>
        <taxon>Eutetramitia</taxon>
        <taxon>Vahlkampfiidae</taxon>
        <taxon>Naegleria</taxon>
    </lineage>
</organism>
<dbReference type="GO" id="GO:0005525">
    <property type="term" value="F:GTP binding"/>
    <property type="evidence" value="ECO:0007669"/>
    <property type="project" value="InterPro"/>
</dbReference>
<dbReference type="Proteomes" id="UP000816034">
    <property type="component" value="Unassembled WGS sequence"/>
</dbReference>
<dbReference type="GeneID" id="68100710"/>
<feature type="domain" description="Guanylate-binding protein N-terminal" evidence="2">
    <location>
        <begin position="44"/>
        <end position="304"/>
    </location>
</feature>
<dbReference type="AlphaFoldDB" id="A0AA88GJP3"/>
<evidence type="ECO:0000256" key="1">
    <source>
        <dbReference type="SAM" id="MobiDB-lite"/>
    </source>
</evidence>
<protein>
    <recommendedName>
        <fullName evidence="2">Guanylate-binding protein N-terminal domain-containing protein</fullName>
    </recommendedName>
</protein>
<feature type="region of interest" description="Disordered" evidence="1">
    <location>
        <begin position="646"/>
        <end position="726"/>
    </location>
</feature>
<dbReference type="PANTHER" id="PTHR10751">
    <property type="entry name" value="GUANYLATE BINDING PROTEIN"/>
    <property type="match status" value="1"/>
</dbReference>
<evidence type="ECO:0000313" key="3">
    <source>
        <dbReference type="EMBL" id="KAG2378617.1"/>
    </source>
</evidence>
<dbReference type="GO" id="GO:0003924">
    <property type="term" value="F:GTPase activity"/>
    <property type="evidence" value="ECO:0007669"/>
    <property type="project" value="InterPro"/>
</dbReference>
<feature type="compositionally biased region" description="Low complexity" evidence="1">
    <location>
        <begin position="690"/>
        <end position="701"/>
    </location>
</feature>
<dbReference type="Gene3D" id="3.40.50.300">
    <property type="entry name" value="P-loop containing nucleotide triphosphate hydrolases"/>
    <property type="match status" value="1"/>
</dbReference>
<keyword evidence="4" id="KW-1185">Reference proteome</keyword>
<name>A0AA88GJP3_NAELO</name>
<dbReference type="RefSeq" id="XP_044545879.1">
    <property type="nucleotide sequence ID" value="XM_044698312.1"/>
</dbReference>
<gene>
    <name evidence="3" type="ORF">C9374_008256</name>
</gene>
<evidence type="ECO:0000313" key="4">
    <source>
        <dbReference type="Proteomes" id="UP000816034"/>
    </source>
</evidence>
<dbReference type="EMBL" id="PYSW02000032">
    <property type="protein sequence ID" value="KAG2378617.1"/>
    <property type="molecule type" value="Genomic_DNA"/>
</dbReference>
<dbReference type="InterPro" id="IPR015894">
    <property type="entry name" value="Guanylate-bd_N"/>
</dbReference>